<evidence type="ECO:0000256" key="2">
    <source>
        <dbReference type="SAM" id="SignalP"/>
    </source>
</evidence>
<proteinExistence type="predicted"/>
<reference evidence="3" key="1">
    <citation type="submission" date="2021-01" db="EMBL/GenBank/DDBJ databases">
        <title>Paracoccus amoyensis sp. nov., isolated from the surface seawater along the coast of Xiamen Island, China.</title>
        <authorList>
            <person name="Lyu L."/>
        </authorList>
    </citation>
    <scope>NUCLEOTIDE SEQUENCE</scope>
    <source>
        <strain evidence="3">MJ17</strain>
    </source>
</reference>
<evidence type="ECO:0000313" key="3">
    <source>
        <dbReference type="EMBL" id="MBK4217941.1"/>
    </source>
</evidence>
<protein>
    <recommendedName>
        <fullName evidence="5">DUF1311 domain-containing protein</fullName>
    </recommendedName>
</protein>
<feature type="chain" id="PRO_5037458893" description="DUF1311 domain-containing protein" evidence="2">
    <location>
        <begin position="24"/>
        <end position="695"/>
    </location>
</feature>
<comment type="caution">
    <text evidence="3">The sequence shown here is derived from an EMBL/GenBank/DDBJ whole genome shotgun (WGS) entry which is preliminary data.</text>
</comment>
<evidence type="ECO:0000313" key="4">
    <source>
        <dbReference type="Proteomes" id="UP000640485"/>
    </source>
</evidence>
<feature type="signal peptide" evidence="2">
    <location>
        <begin position="1"/>
        <end position="23"/>
    </location>
</feature>
<name>A0A934SFG8_9RHOB</name>
<dbReference type="AlphaFoldDB" id="A0A934SFG8"/>
<dbReference type="EMBL" id="JAEPRQ010000010">
    <property type="protein sequence ID" value="MBK4217941.1"/>
    <property type="molecule type" value="Genomic_DNA"/>
</dbReference>
<feature type="coiled-coil region" evidence="1">
    <location>
        <begin position="496"/>
        <end position="523"/>
    </location>
</feature>
<dbReference type="RefSeq" id="WP_200689156.1">
    <property type="nucleotide sequence ID" value="NZ_JAEPRQ010000010.1"/>
</dbReference>
<evidence type="ECO:0000256" key="1">
    <source>
        <dbReference type="SAM" id="Coils"/>
    </source>
</evidence>
<accession>A0A934SFG8</accession>
<keyword evidence="4" id="KW-1185">Reference proteome</keyword>
<keyword evidence="1" id="KW-0175">Coiled coil</keyword>
<keyword evidence="2" id="KW-0732">Signal</keyword>
<dbReference type="Proteomes" id="UP000640485">
    <property type="component" value="Unassembled WGS sequence"/>
</dbReference>
<evidence type="ECO:0008006" key="5">
    <source>
        <dbReference type="Google" id="ProtNLM"/>
    </source>
</evidence>
<gene>
    <name evidence="3" type="ORF">JJJ17_18590</name>
</gene>
<organism evidence="3 4">
    <name type="scientific">Paracoccus caeni</name>
    <dbReference type="NCBI Taxonomy" id="657651"/>
    <lineage>
        <taxon>Bacteria</taxon>
        <taxon>Pseudomonadati</taxon>
        <taxon>Pseudomonadota</taxon>
        <taxon>Alphaproteobacteria</taxon>
        <taxon>Rhodobacterales</taxon>
        <taxon>Paracoccaceae</taxon>
        <taxon>Paracoccus</taxon>
    </lineage>
</organism>
<sequence length="695" mass="75502">MTTSAARLLGTVALLCLGFPALADDARYFTSQRVVCDGRAHIIELKIAPADEPNLQMFWRDDKNRISGRDWHLPSQHLLGEPVLLEHVANYPKAVMAGLDGEAPTLTLTGFDHNPIPNCDAFALTPAATPEARYDAVQSMLDSGSTAPGDVAAARVAADDLPPPVLLPPLDRQTAPRAVQHGLQEMVQRMADEVQDLAGEIDGDAAAALLPGLRDYWLASRGSDDTKLLLRAQETRAVALMIAGRDVTGMAETDPARFCAVVDGVSTNTMSPNYVMIGEESLIEIASGLPLEHWTRDFAEASIALSKDCESDRYEAMLAQVWPRAEARIAGMEKLRTAIAELAAVPVTLEDYRAHDWLAFDPSGLRDSDLSPEDVRAITEPVIAKMRQDAIPVLAEELAARLDPSAELWQMQEHCLRETTLGSFASERAFHEALVRACHERVAPMLLVAGQNQIAADLARAEAAGDSFEDAVSAQGYAILPDYANLTTSAVFAPALTELGEARAAAEAQITQKRDRVLEAEATRLQEVFADLDPMDEDRALILTCRHYPADQAWLGDLRSACQEMSQRYQQDYRDEVCEALFDSGKAPDALRDGQIEISLGNSVPVREALCDPLIQMQLTRQGGLFSTKTYELSFRNPASDYVGAVSATLSETDSAGLWRISDITLSEGALRAGLDPNDARTLGLCLNEPLQCAN</sequence>